<dbReference type="AlphaFoldDB" id="A0A565BFW5"/>
<accession>A0A565BFW5</accession>
<protein>
    <recommendedName>
        <fullName evidence="1">RDRP3-5 N-terminal domain-containing protein</fullName>
    </recommendedName>
</protein>
<feature type="domain" description="RDRP3-5 N-terminal" evidence="1">
    <location>
        <begin position="8"/>
        <end position="35"/>
    </location>
</feature>
<dbReference type="Proteomes" id="UP000489600">
    <property type="component" value="Unassembled WGS sequence"/>
</dbReference>
<dbReference type="EMBL" id="CABITT030000003">
    <property type="protein sequence ID" value="VVA99779.1"/>
    <property type="molecule type" value="Genomic_DNA"/>
</dbReference>
<evidence type="ECO:0000259" key="1">
    <source>
        <dbReference type="Pfam" id="PF26249"/>
    </source>
</evidence>
<keyword evidence="4" id="KW-1185">Reference proteome</keyword>
<proteinExistence type="predicted"/>
<reference evidence="2 4" key="1">
    <citation type="submission" date="2019-07" db="EMBL/GenBank/DDBJ databases">
        <authorList>
            <person name="Dittberner H."/>
        </authorList>
    </citation>
    <scope>NUCLEOTIDE SEQUENCE [LARGE SCALE GENOMIC DNA]</scope>
</reference>
<dbReference type="Pfam" id="PF26249">
    <property type="entry name" value="4HB_RdRP3_N"/>
    <property type="match status" value="1"/>
</dbReference>
<dbReference type="InterPro" id="IPR058697">
    <property type="entry name" value="RDRP3-5_N"/>
</dbReference>
<gene>
    <name evidence="2" type="ORF">ANE_LOCUS10201</name>
    <name evidence="3" type="ORF">ANE_LOCUS10224</name>
</gene>
<evidence type="ECO:0000313" key="3">
    <source>
        <dbReference type="EMBL" id="VVA99779.1"/>
    </source>
</evidence>
<dbReference type="EMBL" id="CABITT030000003">
    <property type="protein sequence ID" value="VVA99756.1"/>
    <property type="molecule type" value="Genomic_DNA"/>
</dbReference>
<name>A0A565BFW5_9BRAS</name>
<evidence type="ECO:0000313" key="4">
    <source>
        <dbReference type="Proteomes" id="UP000489600"/>
    </source>
</evidence>
<evidence type="ECO:0000313" key="2">
    <source>
        <dbReference type="EMBL" id="VVA99756.1"/>
    </source>
</evidence>
<organism evidence="2 4">
    <name type="scientific">Arabis nemorensis</name>
    <dbReference type="NCBI Taxonomy" id="586526"/>
    <lineage>
        <taxon>Eukaryota</taxon>
        <taxon>Viridiplantae</taxon>
        <taxon>Streptophyta</taxon>
        <taxon>Embryophyta</taxon>
        <taxon>Tracheophyta</taxon>
        <taxon>Spermatophyta</taxon>
        <taxon>Magnoliopsida</taxon>
        <taxon>eudicotyledons</taxon>
        <taxon>Gunneridae</taxon>
        <taxon>Pentapetalae</taxon>
        <taxon>rosids</taxon>
        <taxon>malvids</taxon>
        <taxon>Brassicales</taxon>
        <taxon>Brassicaceae</taxon>
        <taxon>Arabideae</taxon>
        <taxon>Arabis</taxon>
    </lineage>
</organism>
<sequence length="72" mass="8255">MENNTNSIVLPGRVETGLEEIYKKHKCGPINDDTRVITMIIGDFRRDMCWYGVFGNTRQWRISAQSSALSFS</sequence>